<dbReference type="STRING" id="1176587.A8C56_17955"/>
<dbReference type="GO" id="GO:0005524">
    <property type="term" value="F:ATP binding"/>
    <property type="evidence" value="ECO:0007669"/>
    <property type="project" value="UniProtKB-UniRule"/>
</dbReference>
<comment type="caution">
    <text evidence="10">Lacks conserved residue(s) required for the propagation of feature annotation.</text>
</comment>
<keyword evidence="8 10" id="KW-0460">Magnesium</keyword>
<organism evidence="14 15">
    <name type="scientific">Niabella ginsenosidivorans</name>
    <dbReference type="NCBI Taxonomy" id="1176587"/>
    <lineage>
        <taxon>Bacteria</taxon>
        <taxon>Pseudomonadati</taxon>
        <taxon>Bacteroidota</taxon>
        <taxon>Chitinophagia</taxon>
        <taxon>Chitinophagales</taxon>
        <taxon>Chitinophagaceae</taxon>
        <taxon>Niabella</taxon>
    </lineage>
</organism>
<evidence type="ECO:0000256" key="13">
    <source>
        <dbReference type="RuleBase" id="RU003785"/>
    </source>
</evidence>
<evidence type="ECO:0000256" key="2">
    <source>
        <dbReference type="ARBA" id="ARBA00003213"/>
    </source>
</evidence>
<keyword evidence="6 10" id="KW-0547">Nucleotide-binding</keyword>
<keyword evidence="4 10" id="KW-0808">Transferase</keyword>
<dbReference type="InterPro" id="IPR027417">
    <property type="entry name" value="P-loop_NTPase"/>
</dbReference>
<dbReference type="PANTHER" id="PTHR11088:SF60">
    <property type="entry name" value="TRNA DIMETHYLALLYLTRANSFERASE"/>
    <property type="match status" value="1"/>
</dbReference>
<reference evidence="14 15" key="1">
    <citation type="submission" date="2016-05" db="EMBL/GenBank/DDBJ databases">
        <title>Niabella ginsenosidivorans BS26 whole genome sequencing.</title>
        <authorList>
            <person name="Im W.T."/>
            <person name="Siddiqi M.Z."/>
        </authorList>
    </citation>
    <scope>NUCLEOTIDE SEQUENCE [LARGE SCALE GENOMIC DNA]</scope>
    <source>
        <strain evidence="14 15">BS26</strain>
    </source>
</reference>
<dbReference type="GO" id="GO:0052381">
    <property type="term" value="F:tRNA dimethylallyltransferase activity"/>
    <property type="evidence" value="ECO:0007669"/>
    <property type="project" value="UniProtKB-UniRule"/>
</dbReference>
<dbReference type="RefSeq" id="WP_067759134.1">
    <property type="nucleotide sequence ID" value="NZ_CP015772.1"/>
</dbReference>
<evidence type="ECO:0000313" key="14">
    <source>
        <dbReference type="EMBL" id="ANH82608.1"/>
    </source>
</evidence>
<proteinExistence type="inferred from homology"/>
<accession>A0A1A9I4K5</accession>
<dbReference type="OrthoDB" id="9776390at2"/>
<dbReference type="GO" id="GO:0006400">
    <property type="term" value="P:tRNA modification"/>
    <property type="evidence" value="ECO:0007669"/>
    <property type="project" value="TreeGrafter"/>
</dbReference>
<evidence type="ECO:0000256" key="11">
    <source>
        <dbReference type="RuleBase" id="RU003783"/>
    </source>
</evidence>
<gene>
    <name evidence="10" type="primary">miaA</name>
    <name evidence="14" type="ORF">A8C56_17955</name>
</gene>
<dbReference type="InterPro" id="IPR039657">
    <property type="entry name" value="Dimethylallyltransferase"/>
</dbReference>
<feature type="binding site" evidence="10">
    <location>
        <begin position="20"/>
        <end position="25"/>
    </location>
    <ligand>
        <name>substrate</name>
    </ligand>
</feature>
<dbReference type="PANTHER" id="PTHR11088">
    <property type="entry name" value="TRNA DIMETHYLALLYLTRANSFERASE"/>
    <property type="match status" value="1"/>
</dbReference>
<keyword evidence="5 10" id="KW-0819">tRNA processing</keyword>
<evidence type="ECO:0000256" key="4">
    <source>
        <dbReference type="ARBA" id="ARBA00022679"/>
    </source>
</evidence>
<dbReference type="Gene3D" id="1.10.20.140">
    <property type="match status" value="1"/>
</dbReference>
<evidence type="ECO:0000256" key="10">
    <source>
        <dbReference type="HAMAP-Rule" id="MF_00185"/>
    </source>
</evidence>
<dbReference type="SUPFAM" id="SSF52540">
    <property type="entry name" value="P-loop containing nucleoside triphosphate hydrolases"/>
    <property type="match status" value="2"/>
</dbReference>
<evidence type="ECO:0000313" key="15">
    <source>
        <dbReference type="Proteomes" id="UP000077667"/>
    </source>
</evidence>
<evidence type="ECO:0000256" key="5">
    <source>
        <dbReference type="ARBA" id="ARBA00022694"/>
    </source>
</evidence>
<evidence type="ECO:0000256" key="8">
    <source>
        <dbReference type="ARBA" id="ARBA00022842"/>
    </source>
</evidence>
<comment type="catalytic activity">
    <reaction evidence="9 10 11">
        <text>adenosine(37) in tRNA + dimethylallyl diphosphate = N(6)-dimethylallyladenosine(37) in tRNA + diphosphate</text>
        <dbReference type="Rhea" id="RHEA:26482"/>
        <dbReference type="Rhea" id="RHEA-COMP:10162"/>
        <dbReference type="Rhea" id="RHEA-COMP:10375"/>
        <dbReference type="ChEBI" id="CHEBI:33019"/>
        <dbReference type="ChEBI" id="CHEBI:57623"/>
        <dbReference type="ChEBI" id="CHEBI:74411"/>
        <dbReference type="ChEBI" id="CHEBI:74415"/>
        <dbReference type="EC" id="2.5.1.75"/>
    </reaction>
</comment>
<comment type="function">
    <text evidence="2 10 12">Catalyzes the transfer of a dimethylallyl group onto the adenine at position 37 in tRNAs that read codons beginning with uridine, leading to the formation of N6-(dimethylallyl)adenosine (i(6)A).</text>
</comment>
<name>A0A1A9I4K5_9BACT</name>
<evidence type="ECO:0000256" key="12">
    <source>
        <dbReference type="RuleBase" id="RU003784"/>
    </source>
</evidence>
<comment type="cofactor">
    <cofactor evidence="1 10">
        <name>Mg(2+)</name>
        <dbReference type="ChEBI" id="CHEBI:18420"/>
    </cofactor>
</comment>
<dbReference type="Proteomes" id="UP000077667">
    <property type="component" value="Chromosome"/>
</dbReference>
<dbReference type="EC" id="2.5.1.75" evidence="10"/>
<evidence type="ECO:0000256" key="1">
    <source>
        <dbReference type="ARBA" id="ARBA00001946"/>
    </source>
</evidence>
<dbReference type="HAMAP" id="MF_00185">
    <property type="entry name" value="IPP_trans"/>
    <property type="match status" value="1"/>
</dbReference>
<keyword evidence="7 10" id="KW-0067">ATP-binding</keyword>
<dbReference type="NCBIfam" id="TIGR00174">
    <property type="entry name" value="miaA"/>
    <property type="match status" value="1"/>
</dbReference>
<dbReference type="Pfam" id="PF01715">
    <property type="entry name" value="IPPT"/>
    <property type="match status" value="1"/>
</dbReference>
<feature type="region of interest" description="Interaction with substrate tRNA" evidence="10">
    <location>
        <begin position="43"/>
        <end position="46"/>
    </location>
</feature>
<evidence type="ECO:0000256" key="7">
    <source>
        <dbReference type="ARBA" id="ARBA00022840"/>
    </source>
</evidence>
<dbReference type="KEGG" id="nia:A8C56_17955"/>
<dbReference type="AlphaFoldDB" id="A0A1A9I4K5"/>
<evidence type="ECO:0000256" key="3">
    <source>
        <dbReference type="ARBA" id="ARBA00005842"/>
    </source>
</evidence>
<protein>
    <recommendedName>
        <fullName evidence="10">tRNA dimethylallyltransferase</fullName>
        <ecNumber evidence="10">2.5.1.75</ecNumber>
    </recommendedName>
    <alternativeName>
        <fullName evidence="10">Dimethylallyl diphosphate:tRNA dimethylallyltransferase</fullName>
        <shortName evidence="10">DMAPP:tRNA dimethylallyltransferase</shortName>
        <shortName evidence="10">DMATase</shortName>
    </alternativeName>
    <alternativeName>
        <fullName evidence="10">Isopentenyl-diphosphate:tRNA isopentenyltransferase</fullName>
        <shortName evidence="10">IPP transferase</shortName>
        <shortName evidence="10">IPPT</shortName>
        <shortName evidence="10">IPTase</shortName>
    </alternativeName>
</protein>
<keyword evidence="15" id="KW-1185">Reference proteome</keyword>
<dbReference type="Gene3D" id="3.40.50.300">
    <property type="entry name" value="P-loop containing nucleotide triphosphate hydrolases"/>
    <property type="match status" value="1"/>
</dbReference>
<dbReference type="EMBL" id="CP015772">
    <property type="protein sequence ID" value="ANH82608.1"/>
    <property type="molecule type" value="Genomic_DNA"/>
</dbReference>
<feature type="site" description="Interaction with substrate tRNA" evidence="10">
    <location>
        <position position="109"/>
    </location>
</feature>
<feature type="binding site" evidence="10">
    <location>
        <begin position="18"/>
        <end position="25"/>
    </location>
    <ligand>
        <name>ATP</name>
        <dbReference type="ChEBI" id="CHEBI:30616"/>
    </ligand>
</feature>
<sequence>MAVSHTPDKNPLLIVIAGPTAVGKTAVAIEVAKQLGTVILSADSRQCFKELNIGVARPSTEELNAVPHYFIASHSIHDAMSAAIYEAYALDLLEQLFDQYPVIVVTGGTGLYIKALLDGMDPIPSIPEELRKRIIAFYNTNGIEWLKQELQLKDPLFAARGEMQNPRRMMRALEVMESTGRSILEYQSNHKAERFFNSLCIGLELPRAMLYERIDQRVYTMMAAGLEEEVKSLRPLRTANALQTVGYQELFHYFDGMLTKDQAIHQIQRNTRHYAKRQLTWFKKQAAFHWLDATAAQSVILPFIQPYLPETKK</sequence>
<comment type="subunit">
    <text evidence="10">Monomer.</text>
</comment>
<evidence type="ECO:0000256" key="9">
    <source>
        <dbReference type="ARBA" id="ARBA00049563"/>
    </source>
</evidence>
<dbReference type="InterPro" id="IPR018022">
    <property type="entry name" value="IPT"/>
</dbReference>
<evidence type="ECO:0000256" key="6">
    <source>
        <dbReference type="ARBA" id="ARBA00022741"/>
    </source>
</evidence>
<comment type="similarity">
    <text evidence="3 10 13">Belongs to the IPP transferase family.</text>
</comment>
<feature type="site" description="Interaction with substrate tRNA" evidence="10">
    <location>
        <position position="131"/>
    </location>
</feature>